<dbReference type="EMBL" id="BAABJO010000010">
    <property type="protein sequence ID" value="GAA5121727.1"/>
    <property type="molecule type" value="Genomic_DNA"/>
</dbReference>
<protein>
    <submittedName>
        <fullName evidence="1">Uncharacterized protein</fullName>
    </submittedName>
</protein>
<evidence type="ECO:0000313" key="1">
    <source>
        <dbReference type="EMBL" id="GAA5121727.1"/>
    </source>
</evidence>
<dbReference type="Proteomes" id="UP001500804">
    <property type="component" value="Unassembled WGS sequence"/>
</dbReference>
<reference evidence="2" key="1">
    <citation type="journal article" date="2019" name="Int. J. Syst. Evol. Microbiol.">
        <title>The Global Catalogue of Microorganisms (GCM) 10K type strain sequencing project: providing services to taxonomists for standard genome sequencing and annotation.</title>
        <authorList>
            <consortium name="The Broad Institute Genomics Platform"/>
            <consortium name="The Broad Institute Genome Sequencing Center for Infectious Disease"/>
            <person name="Wu L."/>
            <person name="Ma J."/>
        </authorList>
    </citation>
    <scope>NUCLEOTIDE SEQUENCE [LARGE SCALE GENOMIC DNA]</scope>
    <source>
        <strain evidence="2">JCM 18302</strain>
    </source>
</reference>
<accession>A0ABP9NIS5</accession>
<sequence length="252" mass="26900">MSTNEVHRMIRAVESIGITPTKAVNEAIERSGFVVNRPSAEEAQRALRDAASQHDYDQAVYATAVAMTVAQVAESPAFTSALNGVRESALREAVRPWAVDVLPDMCERFNNAAPGFSAALTAVPEGAASGSILDTGPDTVAALMAVREAAEPLHATYAAYKAVLTFLGDPVPSGRTGPGASVIVSQIGSDFPDDDALWNATNDVYAWSMSHGVELPQLYPFVPIVRRGGRLELVEPSEANRRLVEIPDARRN</sequence>
<name>A0ABP9NIS5_9PSEU</name>
<proteinExistence type="predicted"/>
<organism evidence="1 2">
    <name type="scientific">Pseudonocardia adelaidensis</name>
    <dbReference type="NCBI Taxonomy" id="648754"/>
    <lineage>
        <taxon>Bacteria</taxon>
        <taxon>Bacillati</taxon>
        <taxon>Actinomycetota</taxon>
        <taxon>Actinomycetes</taxon>
        <taxon>Pseudonocardiales</taxon>
        <taxon>Pseudonocardiaceae</taxon>
        <taxon>Pseudonocardia</taxon>
    </lineage>
</organism>
<dbReference type="RefSeq" id="WP_345605758.1">
    <property type="nucleotide sequence ID" value="NZ_BAABJO010000010.1"/>
</dbReference>
<keyword evidence="2" id="KW-1185">Reference proteome</keyword>
<gene>
    <name evidence="1" type="ORF">GCM10023320_30950</name>
</gene>
<comment type="caution">
    <text evidence="1">The sequence shown here is derived from an EMBL/GenBank/DDBJ whole genome shotgun (WGS) entry which is preliminary data.</text>
</comment>
<evidence type="ECO:0000313" key="2">
    <source>
        <dbReference type="Proteomes" id="UP001500804"/>
    </source>
</evidence>